<feature type="region of interest" description="Disordered" evidence="1">
    <location>
        <begin position="112"/>
        <end position="144"/>
    </location>
</feature>
<feature type="compositionally biased region" description="Basic and acidic residues" evidence="1">
    <location>
        <begin position="116"/>
        <end position="140"/>
    </location>
</feature>
<dbReference type="Proteomes" id="UP001279734">
    <property type="component" value="Unassembled WGS sequence"/>
</dbReference>
<dbReference type="GO" id="GO:0005886">
    <property type="term" value="C:plasma membrane"/>
    <property type="evidence" value="ECO:0007669"/>
    <property type="project" value="TreeGrafter"/>
</dbReference>
<comment type="caution">
    <text evidence="2">The sequence shown here is derived from an EMBL/GenBank/DDBJ whole genome shotgun (WGS) entry which is preliminary data.</text>
</comment>
<dbReference type="Pfam" id="PF05340">
    <property type="entry name" value="DUF740"/>
    <property type="match status" value="2"/>
</dbReference>
<dbReference type="PANTHER" id="PTHR31659">
    <property type="entry name" value="PROTEIN: UPF0503-LIKE PROTEIN, PUTATIVE (DUF740)-RELATED"/>
    <property type="match status" value="1"/>
</dbReference>
<evidence type="ECO:0000256" key="1">
    <source>
        <dbReference type="SAM" id="MobiDB-lite"/>
    </source>
</evidence>
<proteinExistence type="predicted"/>
<evidence type="ECO:0000313" key="2">
    <source>
        <dbReference type="EMBL" id="GMH09777.1"/>
    </source>
</evidence>
<protein>
    <submittedName>
        <fullName evidence="2">Uncharacterized protein</fullName>
    </submittedName>
</protein>
<name>A0AAD3XM46_NEPGR</name>
<dbReference type="AlphaFoldDB" id="A0AAD3XM46"/>
<accession>A0AAD3XM46</accession>
<keyword evidence="3" id="KW-1185">Reference proteome</keyword>
<organism evidence="2 3">
    <name type="scientific">Nepenthes gracilis</name>
    <name type="common">Slender pitcher plant</name>
    <dbReference type="NCBI Taxonomy" id="150966"/>
    <lineage>
        <taxon>Eukaryota</taxon>
        <taxon>Viridiplantae</taxon>
        <taxon>Streptophyta</taxon>
        <taxon>Embryophyta</taxon>
        <taxon>Tracheophyta</taxon>
        <taxon>Spermatophyta</taxon>
        <taxon>Magnoliopsida</taxon>
        <taxon>eudicotyledons</taxon>
        <taxon>Gunneridae</taxon>
        <taxon>Pentapetalae</taxon>
        <taxon>Caryophyllales</taxon>
        <taxon>Nepenthaceae</taxon>
        <taxon>Nepenthes</taxon>
    </lineage>
</organism>
<sequence>MKDGINLFSQNKKMGSRDFKEFTGSFWSAVSVFSKKLRAWTRKHRKMKKHGGPNVAQVAKKINACRNNNWEAQSEMADYGFGWRSCHIDPRFSLDPGRFSFDTGRISLDAGQISLDDPRKDNQTPVEDRQPSDSINKKENSMPGGAKNYYSYSFSRRRNSLDRSSYIRMTAAAVVAEMNDMKSISNAKVCPAAIDYFHGAKAAAVGDRELKDSNSNWARNDCCESIDMICRDNALGEENIGRSIQLRGQG</sequence>
<dbReference type="EMBL" id="BSYO01000009">
    <property type="protein sequence ID" value="GMH09777.1"/>
    <property type="molecule type" value="Genomic_DNA"/>
</dbReference>
<dbReference type="InterPro" id="IPR008004">
    <property type="entry name" value="OCTOPUS-like"/>
</dbReference>
<dbReference type="PANTHER" id="PTHR31659:SF9">
    <property type="entry name" value="PROTEIN: UPF0503-LIKE PROTEIN, PUTATIVE (DUF740)-RELATED"/>
    <property type="match status" value="1"/>
</dbReference>
<gene>
    <name evidence="2" type="ORF">Nepgr_011618</name>
</gene>
<evidence type="ECO:0000313" key="3">
    <source>
        <dbReference type="Proteomes" id="UP001279734"/>
    </source>
</evidence>
<reference evidence="2" key="1">
    <citation type="submission" date="2023-05" db="EMBL/GenBank/DDBJ databases">
        <title>Nepenthes gracilis genome sequencing.</title>
        <authorList>
            <person name="Fukushima K."/>
        </authorList>
    </citation>
    <scope>NUCLEOTIDE SEQUENCE</scope>
    <source>
        <strain evidence="2">SING2019-196</strain>
    </source>
</reference>